<feature type="region of interest" description="Disordered" evidence="1">
    <location>
        <begin position="148"/>
        <end position="170"/>
    </location>
</feature>
<dbReference type="KEGG" id="clup:CLUP02_03737"/>
<evidence type="ECO:0000313" key="2">
    <source>
        <dbReference type="EMBL" id="UQC78260.1"/>
    </source>
</evidence>
<dbReference type="RefSeq" id="XP_049139897.1">
    <property type="nucleotide sequence ID" value="XM_049282754.1"/>
</dbReference>
<dbReference type="EMBL" id="CP019474">
    <property type="protein sequence ID" value="UQC78260.1"/>
    <property type="molecule type" value="Genomic_DNA"/>
</dbReference>
<accession>A0A9Q8WD46</accession>
<dbReference type="Proteomes" id="UP000830671">
    <property type="component" value="Chromosome 2"/>
</dbReference>
<sequence length="374" mass="41506">MAKDFMIIPKEGLAGLPHTFAFPSFLCIALRDFDRLSIELISKHRQPASSQFTRSHFSATSTPPGERDTTNRAHVLHRFMNCEKPPNISAHRELAPCHENNERPAFARNRSFRPAHSLDLEAYQTPSPKSLYKPLRNHVTVTKPYASLAHPRAPRQPSQPPFRNPVSAAPASRSLFPSVPESIPRLPSLLAFHLYTYTSQTGISLTNIAYGKSNKIKSQSHADTWNKPPSASNGLSLGHGNVHMPLVTKKQDAQKHPPLQGKADRWAGSMSASAELKAITCPNNPSYPRGHTTHVLTSPESRICHFQVGSPNRNPRKTQRLGIQEHAARTKEHPPPPGLSLPSSGLVPFRSEKTLVNLKLPNPQAFLIRTYPVR</sequence>
<organism evidence="2 3">
    <name type="scientific">Colletotrichum lupini</name>
    <dbReference type="NCBI Taxonomy" id="145971"/>
    <lineage>
        <taxon>Eukaryota</taxon>
        <taxon>Fungi</taxon>
        <taxon>Dikarya</taxon>
        <taxon>Ascomycota</taxon>
        <taxon>Pezizomycotina</taxon>
        <taxon>Sordariomycetes</taxon>
        <taxon>Hypocreomycetidae</taxon>
        <taxon>Glomerellales</taxon>
        <taxon>Glomerellaceae</taxon>
        <taxon>Colletotrichum</taxon>
        <taxon>Colletotrichum acutatum species complex</taxon>
    </lineage>
</organism>
<dbReference type="AlphaFoldDB" id="A0A9Q8WD46"/>
<protein>
    <submittedName>
        <fullName evidence="2">Uncharacterized protein</fullName>
    </submittedName>
</protein>
<name>A0A9Q8WD46_9PEZI</name>
<dbReference type="GeneID" id="73337764"/>
<evidence type="ECO:0000256" key="1">
    <source>
        <dbReference type="SAM" id="MobiDB-lite"/>
    </source>
</evidence>
<evidence type="ECO:0000313" key="3">
    <source>
        <dbReference type="Proteomes" id="UP000830671"/>
    </source>
</evidence>
<reference evidence="2" key="1">
    <citation type="journal article" date="2021" name="Mol. Plant Microbe Interact.">
        <title>Complete Genome Sequence of the Plant-Pathogenic Fungus Colletotrichum lupini.</title>
        <authorList>
            <person name="Baroncelli R."/>
            <person name="Pensec F."/>
            <person name="Da Lio D."/>
            <person name="Boufleur T."/>
            <person name="Vicente I."/>
            <person name="Sarrocco S."/>
            <person name="Picot A."/>
            <person name="Baraldi E."/>
            <person name="Sukno S."/>
            <person name="Thon M."/>
            <person name="Le Floch G."/>
        </authorList>
    </citation>
    <scope>NUCLEOTIDE SEQUENCE</scope>
    <source>
        <strain evidence="2">IMI 504893</strain>
    </source>
</reference>
<proteinExistence type="predicted"/>
<feature type="region of interest" description="Disordered" evidence="1">
    <location>
        <begin position="49"/>
        <end position="69"/>
    </location>
</feature>
<feature type="compositionally biased region" description="Polar residues" evidence="1">
    <location>
        <begin position="49"/>
        <end position="63"/>
    </location>
</feature>
<gene>
    <name evidence="2" type="ORF">CLUP02_03737</name>
</gene>
<keyword evidence="3" id="KW-1185">Reference proteome</keyword>